<sequence length="332" mass="34883">MPFRSPAGLSGLMRRLSCAGALAACIAAPSFAADHFPDQPIHFIVPAAAGGPTEIVTRLLAVNMAKDLGTNVLVEAKPGAGGNIGAEYVVRSKPDGYTILMGTIGTNAINQTLYKNLHYKALTDLVPVSQVVSYPLVVVVNPKLPIKTIGDLIAYAKAHPGKLNRASGGTGTSMHMSGVLFNKMVGINTVHIPYKGSLPALTDVIGGQADYAFDSMVLALPMIKSGKLRAIAVTGPERSAALPDVPAIKETVPGYVMTSWIGVFAPAGTPSPIVHRLSQSIHKALADPEIKQRLMSQAAQPVGSTPEEFSKFVHDETSRWTTVVKESGASVQ</sequence>
<dbReference type="PANTHER" id="PTHR42928">
    <property type="entry name" value="TRICARBOXYLATE-BINDING PROTEIN"/>
    <property type="match status" value="1"/>
</dbReference>
<feature type="chain" id="PRO_5045377283" evidence="2">
    <location>
        <begin position="33"/>
        <end position="332"/>
    </location>
</feature>
<gene>
    <name evidence="3" type="ORF">ACFOY1_08705</name>
</gene>
<reference evidence="4" key="1">
    <citation type="journal article" date="2019" name="Int. J. Syst. Evol. Microbiol.">
        <title>The Global Catalogue of Microorganisms (GCM) 10K type strain sequencing project: providing services to taxonomists for standard genome sequencing and annotation.</title>
        <authorList>
            <consortium name="The Broad Institute Genomics Platform"/>
            <consortium name="The Broad Institute Genome Sequencing Center for Infectious Disease"/>
            <person name="Wu L."/>
            <person name="Ma J."/>
        </authorList>
    </citation>
    <scope>NUCLEOTIDE SEQUENCE [LARGE SCALE GENOMIC DNA]</scope>
    <source>
        <strain evidence="4">LMG 24813</strain>
    </source>
</reference>
<protein>
    <submittedName>
        <fullName evidence="3">Bug family tripartite tricarboxylate transporter substrate binding protein</fullName>
    </submittedName>
</protein>
<name>A0ABV8NXV0_9BURK</name>
<dbReference type="PANTHER" id="PTHR42928:SF5">
    <property type="entry name" value="BLR1237 PROTEIN"/>
    <property type="match status" value="1"/>
</dbReference>
<dbReference type="RefSeq" id="WP_217963622.1">
    <property type="nucleotide sequence ID" value="NZ_JAHTBN010000002.1"/>
</dbReference>
<dbReference type="PIRSF" id="PIRSF017082">
    <property type="entry name" value="YflP"/>
    <property type="match status" value="1"/>
</dbReference>
<evidence type="ECO:0000256" key="1">
    <source>
        <dbReference type="ARBA" id="ARBA00006987"/>
    </source>
</evidence>
<evidence type="ECO:0000313" key="4">
    <source>
        <dbReference type="Proteomes" id="UP001595848"/>
    </source>
</evidence>
<dbReference type="EMBL" id="JBHSBV010000003">
    <property type="protein sequence ID" value="MFC4201032.1"/>
    <property type="molecule type" value="Genomic_DNA"/>
</dbReference>
<feature type="signal peptide" evidence="2">
    <location>
        <begin position="1"/>
        <end position="32"/>
    </location>
</feature>
<keyword evidence="4" id="KW-1185">Reference proteome</keyword>
<proteinExistence type="inferred from homology"/>
<dbReference type="CDD" id="cd13578">
    <property type="entry name" value="PBP2_Bug27"/>
    <property type="match status" value="1"/>
</dbReference>
<comment type="similarity">
    <text evidence="1">Belongs to the UPF0065 (bug) family.</text>
</comment>
<dbReference type="Proteomes" id="UP001595848">
    <property type="component" value="Unassembled WGS sequence"/>
</dbReference>
<accession>A0ABV8NXV0</accession>
<comment type="caution">
    <text evidence="3">The sequence shown here is derived from an EMBL/GenBank/DDBJ whole genome shotgun (WGS) entry which is preliminary data.</text>
</comment>
<dbReference type="InterPro" id="IPR005064">
    <property type="entry name" value="BUG"/>
</dbReference>
<evidence type="ECO:0000256" key="2">
    <source>
        <dbReference type="SAM" id="SignalP"/>
    </source>
</evidence>
<evidence type="ECO:0000313" key="3">
    <source>
        <dbReference type="EMBL" id="MFC4201032.1"/>
    </source>
</evidence>
<organism evidence="3 4">
    <name type="scientific">Candidimonas humi</name>
    <dbReference type="NCBI Taxonomy" id="683355"/>
    <lineage>
        <taxon>Bacteria</taxon>
        <taxon>Pseudomonadati</taxon>
        <taxon>Pseudomonadota</taxon>
        <taxon>Betaproteobacteria</taxon>
        <taxon>Burkholderiales</taxon>
        <taxon>Alcaligenaceae</taxon>
        <taxon>Candidimonas</taxon>
    </lineage>
</organism>
<keyword evidence="2" id="KW-0732">Signal</keyword>
<dbReference type="Pfam" id="PF03401">
    <property type="entry name" value="TctC"/>
    <property type="match status" value="1"/>
</dbReference>